<protein>
    <submittedName>
        <fullName evidence="2">Uncharacterized protein</fullName>
    </submittedName>
</protein>
<feature type="region of interest" description="Disordered" evidence="1">
    <location>
        <begin position="31"/>
        <end position="63"/>
    </location>
</feature>
<reference evidence="2" key="1">
    <citation type="journal article" date="2014" name="Front. Microbiol.">
        <title>High frequency of phylogenetically diverse reductive dehalogenase-homologous genes in deep subseafloor sedimentary metagenomes.</title>
        <authorList>
            <person name="Kawai M."/>
            <person name="Futagami T."/>
            <person name="Toyoda A."/>
            <person name="Takaki Y."/>
            <person name="Nishi S."/>
            <person name="Hori S."/>
            <person name="Arai W."/>
            <person name="Tsubouchi T."/>
            <person name="Morono Y."/>
            <person name="Uchiyama I."/>
            <person name="Ito T."/>
            <person name="Fujiyama A."/>
            <person name="Inagaki F."/>
            <person name="Takami H."/>
        </authorList>
    </citation>
    <scope>NUCLEOTIDE SEQUENCE</scope>
    <source>
        <strain evidence="2">Expedition CK06-06</strain>
    </source>
</reference>
<proteinExistence type="predicted"/>
<evidence type="ECO:0000256" key="1">
    <source>
        <dbReference type="SAM" id="MobiDB-lite"/>
    </source>
</evidence>
<organism evidence="2">
    <name type="scientific">marine sediment metagenome</name>
    <dbReference type="NCBI Taxonomy" id="412755"/>
    <lineage>
        <taxon>unclassified sequences</taxon>
        <taxon>metagenomes</taxon>
        <taxon>ecological metagenomes</taxon>
    </lineage>
</organism>
<sequence>GRLSAIPAGWLFYAPNDKASLLELATLFENTKSRTKTGSRQQAAGKRHSGQTAGAGVSPVSDA</sequence>
<gene>
    <name evidence="2" type="ORF">S03H2_40299</name>
</gene>
<dbReference type="AlphaFoldDB" id="X1HNZ5"/>
<comment type="caution">
    <text evidence="2">The sequence shown here is derived from an EMBL/GenBank/DDBJ whole genome shotgun (WGS) entry which is preliminary data.</text>
</comment>
<name>X1HNZ5_9ZZZZ</name>
<accession>X1HNZ5</accession>
<evidence type="ECO:0000313" key="2">
    <source>
        <dbReference type="EMBL" id="GAH55544.1"/>
    </source>
</evidence>
<dbReference type="EMBL" id="BARU01024980">
    <property type="protein sequence ID" value="GAH55544.1"/>
    <property type="molecule type" value="Genomic_DNA"/>
</dbReference>
<feature type="non-terminal residue" evidence="2">
    <location>
        <position position="1"/>
    </location>
</feature>